<reference evidence="2 3" key="1">
    <citation type="journal article" date="2007" name="Appl. Environ. Microbiol.">
        <title>Genome sequence of the cellulolytic gliding bacterium Cytophaga hutchinsonii.</title>
        <authorList>
            <person name="Xie G."/>
            <person name="Bruce D.C."/>
            <person name="Challacombe J.F."/>
            <person name="Chertkov O."/>
            <person name="Detter J.C."/>
            <person name="Gilna P."/>
            <person name="Han C.S."/>
            <person name="Lucas S."/>
            <person name="Misra M."/>
            <person name="Myers G.L."/>
            <person name="Richardson P."/>
            <person name="Tapia R."/>
            <person name="Thayer N."/>
            <person name="Thompson L.S."/>
            <person name="Brettin T.S."/>
            <person name="Henrissat B."/>
            <person name="Wilson D.B."/>
            <person name="McBride M.J."/>
        </authorList>
    </citation>
    <scope>NUCLEOTIDE SEQUENCE [LARGE SCALE GENOMIC DNA]</scope>
    <source>
        <strain evidence="3">ATCC 33406 / DSM 1761 / CIP 103989 / NBRC 15051 / NCIMB 9469 / D465</strain>
    </source>
</reference>
<keyword evidence="1" id="KW-0732">Signal</keyword>
<evidence type="ECO:0008006" key="4">
    <source>
        <dbReference type="Google" id="ProtNLM"/>
    </source>
</evidence>
<dbReference type="EMBL" id="CP000383">
    <property type="protein sequence ID" value="ABG60927.1"/>
    <property type="molecule type" value="Genomic_DNA"/>
</dbReference>
<feature type="chain" id="PRO_5026915248" description="Tetratricopeptide repeat protein" evidence="1">
    <location>
        <begin position="23"/>
        <end position="375"/>
    </location>
</feature>
<gene>
    <name evidence="2" type="ordered locus">CHU_3694</name>
</gene>
<dbReference type="Proteomes" id="UP000001822">
    <property type="component" value="Chromosome"/>
</dbReference>
<name>A0A6N4SWC2_CYTH3</name>
<evidence type="ECO:0000313" key="3">
    <source>
        <dbReference type="Proteomes" id="UP000001822"/>
    </source>
</evidence>
<keyword evidence="3" id="KW-1185">Reference proteome</keyword>
<evidence type="ECO:0000256" key="1">
    <source>
        <dbReference type="SAM" id="SignalP"/>
    </source>
</evidence>
<sequence length="375" mass="41571">MLKKITILSVAILSIFSGFAQKADWEKVDVTYTRLPLKPVSPMAKKYSLEINMDSDGIAKNRIETRDALVKSVTNTNALLVKQGKTPQPYPDDYDYYPADRTPTSIKTALKIDGCQEVQSAAEFSIKLNVSGFDFTGNKVVSSNQSTSTGTVKVYGYEVGYVYKVTYQVYDAAGTLVREEVLGGTDKPRTKKTKTFPTEAELESWWTYTDEAKAFKATCDNDAYSNAISVSKNQLNSEFGYSVKTVKFDVATAKDAAVYGDIISAYTEASMGYNYLSTDKAKAKDYLLKAVAIWEKALKESNLTDKKARINENITNALHVNLAAAYCFLEDWPQSNHNLVKLKSADLGGGLKNKLEDAEAFKKDYEARVKANIVE</sequence>
<evidence type="ECO:0000313" key="2">
    <source>
        <dbReference type="EMBL" id="ABG60927.1"/>
    </source>
</evidence>
<protein>
    <recommendedName>
        <fullName evidence="4">Tetratricopeptide repeat protein</fullName>
    </recommendedName>
</protein>
<accession>A0A6N4SWC2</accession>
<dbReference type="AlphaFoldDB" id="A0A6N4SWC2"/>
<dbReference type="OrthoDB" id="976407at2"/>
<dbReference type="RefSeq" id="WP_011587032.1">
    <property type="nucleotide sequence ID" value="NC_008255.1"/>
</dbReference>
<organism evidence="2 3">
    <name type="scientific">Cytophaga hutchinsonii (strain ATCC 33406 / DSM 1761 / CIP 103989 / NBRC 15051 / NCIMB 9469 / D465)</name>
    <dbReference type="NCBI Taxonomy" id="269798"/>
    <lineage>
        <taxon>Bacteria</taxon>
        <taxon>Pseudomonadati</taxon>
        <taxon>Bacteroidota</taxon>
        <taxon>Cytophagia</taxon>
        <taxon>Cytophagales</taxon>
        <taxon>Cytophagaceae</taxon>
        <taxon>Cytophaga</taxon>
    </lineage>
</organism>
<proteinExistence type="predicted"/>
<dbReference type="KEGG" id="chu:CHU_3694"/>
<feature type="signal peptide" evidence="1">
    <location>
        <begin position="1"/>
        <end position="22"/>
    </location>
</feature>